<gene>
    <name evidence="2" type="ORF">Tfer_2277</name>
</gene>
<accession>A0A0L6W0R3</accession>
<keyword evidence="1" id="KW-1133">Transmembrane helix</keyword>
<feature type="transmembrane region" description="Helical" evidence="1">
    <location>
        <begin position="25"/>
        <end position="44"/>
    </location>
</feature>
<organism evidence="2 3">
    <name type="scientific">Thermincola ferriacetica</name>
    <dbReference type="NCBI Taxonomy" id="281456"/>
    <lineage>
        <taxon>Bacteria</taxon>
        <taxon>Bacillati</taxon>
        <taxon>Bacillota</taxon>
        <taxon>Clostridia</taxon>
        <taxon>Eubacteriales</taxon>
        <taxon>Thermincolaceae</taxon>
        <taxon>Thermincola</taxon>
    </lineage>
</organism>
<sequence length="64" mass="7626">MVCEAMNDGKVHDVFACWKQYVMDFFSFKIQWYFVMVFYIAHFIDERRYIHGLQGQGRGSHIAG</sequence>
<protein>
    <submittedName>
        <fullName evidence="2">Uncharacterized protein</fullName>
    </submittedName>
</protein>
<keyword evidence="3" id="KW-1185">Reference proteome</keyword>
<dbReference type="EMBL" id="LGTE01000016">
    <property type="protein sequence ID" value="KNZ69172.1"/>
    <property type="molecule type" value="Genomic_DNA"/>
</dbReference>
<name>A0A0L6W0R3_9FIRM</name>
<dbReference type="Proteomes" id="UP000037175">
    <property type="component" value="Unassembled WGS sequence"/>
</dbReference>
<keyword evidence="1" id="KW-0472">Membrane</keyword>
<evidence type="ECO:0000313" key="3">
    <source>
        <dbReference type="Proteomes" id="UP000037175"/>
    </source>
</evidence>
<proteinExistence type="predicted"/>
<keyword evidence="1" id="KW-0812">Transmembrane</keyword>
<evidence type="ECO:0000256" key="1">
    <source>
        <dbReference type="SAM" id="Phobius"/>
    </source>
</evidence>
<comment type="caution">
    <text evidence="2">The sequence shown here is derived from an EMBL/GenBank/DDBJ whole genome shotgun (WGS) entry which is preliminary data.</text>
</comment>
<evidence type="ECO:0000313" key="2">
    <source>
        <dbReference type="EMBL" id="KNZ69172.1"/>
    </source>
</evidence>
<reference evidence="3" key="1">
    <citation type="submission" date="2015-07" db="EMBL/GenBank/DDBJ databases">
        <title>Complete Genome of Thermincola ferriacetica strain Z-0001T.</title>
        <authorList>
            <person name="Lusk B."/>
            <person name="Badalamenti J.P."/>
            <person name="Parameswaran P."/>
            <person name="Bond D.R."/>
            <person name="Torres C.I."/>
        </authorList>
    </citation>
    <scope>NUCLEOTIDE SEQUENCE [LARGE SCALE GENOMIC DNA]</scope>
    <source>
        <strain evidence="3">Z-0001</strain>
    </source>
</reference>
<dbReference type="AlphaFoldDB" id="A0A0L6W0R3"/>